<evidence type="ECO:0000256" key="3">
    <source>
        <dbReference type="ARBA" id="ARBA00023125"/>
    </source>
</evidence>
<keyword evidence="4" id="KW-0804">Transcription</keyword>
<organism evidence="6 7">
    <name type="scientific">Fulvimarina uroteuthidis</name>
    <dbReference type="NCBI Taxonomy" id="3098149"/>
    <lineage>
        <taxon>Bacteria</taxon>
        <taxon>Pseudomonadati</taxon>
        <taxon>Pseudomonadota</taxon>
        <taxon>Alphaproteobacteria</taxon>
        <taxon>Hyphomicrobiales</taxon>
        <taxon>Aurantimonadaceae</taxon>
        <taxon>Fulvimarina</taxon>
    </lineage>
</organism>
<protein>
    <submittedName>
        <fullName evidence="6">LysR family transcriptional regulator</fullName>
    </submittedName>
</protein>
<dbReference type="InterPro" id="IPR036390">
    <property type="entry name" value="WH_DNA-bd_sf"/>
</dbReference>
<comment type="caution">
    <text evidence="6">The sequence shown here is derived from an EMBL/GenBank/DDBJ whole genome shotgun (WGS) entry which is preliminary data.</text>
</comment>
<proteinExistence type="inferred from homology"/>
<name>A0ABU5I1Q2_9HYPH</name>
<accession>A0ABU5I1Q2</accession>
<dbReference type="InterPro" id="IPR000847">
    <property type="entry name" value="LysR_HTH_N"/>
</dbReference>
<evidence type="ECO:0000313" key="6">
    <source>
        <dbReference type="EMBL" id="MDY8109303.1"/>
    </source>
</evidence>
<reference evidence="6 7" key="1">
    <citation type="submission" date="2023-12" db="EMBL/GenBank/DDBJ databases">
        <title>Description of Novel Strain Fulvimarina sp. 2208YS6-2-32 isolated from Uroteuthis (Photololigo) edulis.</title>
        <authorList>
            <person name="Park J.-S."/>
        </authorList>
    </citation>
    <scope>NUCLEOTIDE SEQUENCE [LARGE SCALE GENOMIC DNA]</scope>
    <source>
        <strain evidence="6 7">2208YS6-2-32</strain>
    </source>
</reference>
<dbReference type="InterPro" id="IPR036388">
    <property type="entry name" value="WH-like_DNA-bd_sf"/>
</dbReference>
<dbReference type="EMBL" id="JAXLPB010000002">
    <property type="protein sequence ID" value="MDY8109303.1"/>
    <property type="molecule type" value="Genomic_DNA"/>
</dbReference>
<dbReference type="Pfam" id="PF00126">
    <property type="entry name" value="HTH_1"/>
    <property type="match status" value="1"/>
</dbReference>
<comment type="similarity">
    <text evidence="1">Belongs to the LysR transcriptional regulatory family.</text>
</comment>
<dbReference type="InterPro" id="IPR005119">
    <property type="entry name" value="LysR_subst-bd"/>
</dbReference>
<dbReference type="PROSITE" id="PS50931">
    <property type="entry name" value="HTH_LYSR"/>
    <property type="match status" value="1"/>
</dbReference>
<evidence type="ECO:0000259" key="5">
    <source>
        <dbReference type="PROSITE" id="PS50931"/>
    </source>
</evidence>
<dbReference type="PANTHER" id="PTHR30579">
    <property type="entry name" value="TRANSCRIPTIONAL REGULATOR"/>
    <property type="match status" value="1"/>
</dbReference>
<keyword evidence="7" id="KW-1185">Reference proteome</keyword>
<dbReference type="SUPFAM" id="SSF53850">
    <property type="entry name" value="Periplasmic binding protein-like II"/>
    <property type="match status" value="1"/>
</dbReference>
<keyword evidence="2" id="KW-0805">Transcription regulation</keyword>
<gene>
    <name evidence="6" type="ORF">U0C82_09135</name>
</gene>
<dbReference type="Proteomes" id="UP001294412">
    <property type="component" value="Unassembled WGS sequence"/>
</dbReference>
<dbReference type="InterPro" id="IPR050176">
    <property type="entry name" value="LTTR"/>
</dbReference>
<dbReference type="Gene3D" id="3.40.190.290">
    <property type="match status" value="1"/>
</dbReference>
<evidence type="ECO:0000256" key="4">
    <source>
        <dbReference type="ARBA" id="ARBA00023163"/>
    </source>
</evidence>
<dbReference type="RefSeq" id="WP_322186747.1">
    <property type="nucleotide sequence ID" value="NZ_JAXLPB010000002.1"/>
</dbReference>
<evidence type="ECO:0000313" key="7">
    <source>
        <dbReference type="Proteomes" id="UP001294412"/>
    </source>
</evidence>
<dbReference type="Pfam" id="PF03466">
    <property type="entry name" value="LysR_substrate"/>
    <property type="match status" value="1"/>
</dbReference>
<sequence length="293" mass="32352">MNWDDARIFLAVARAGQILGAARRLELNHATVGRRLTALETDIGAKLLHRKPNGCELTREGRSFLAQAERMEAATLSARAEIGNSDISLSGTVRIGAPDGFGTTFLAPRLWQLSQRHRELAIQLVPVPRAFSISRREADIAITVERPEHGRLVAGKLTDYGLGFYASRAYLDVHGTPRTLAELSGHRLVGAVEDLLYSPRLAYFADLLPEWPSRFEVSSAIGQLEAVAAGAGIGILHHFMGVGRAELVRILPERRIERSYWLVYHESVRDVARIAAVADFIRDAVEKERALFG</sequence>
<evidence type="ECO:0000256" key="1">
    <source>
        <dbReference type="ARBA" id="ARBA00009437"/>
    </source>
</evidence>
<keyword evidence="3" id="KW-0238">DNA-binding</keyword>
<dbReference type="Gene3D" id="1.10.10.10">
    <property type="entry name" value="Winged helix-like DNA-binding domain superfamily/Winged helix DNA-binding domain"/>
    <property type="match status" value="1"/>
</dbReference>
<feature type="domain" description="HTH lysR-type" evidence="5">
    <location>
        <begin position="1"/>
        <end position="58"/>
    </location>
</feature>
<dbReference type="SUPFAM" id="SSF46785">
    <property type="entry name" value="Winged helix' DNA-binding domain"/>
    <property type="match status" value="1"/>
</dbReference>
<evidence type="ECO:0000256" key="2">
    <source>
        <dbReference type="ARBA" id="ARBA00023015"/>
    </source>
</evidence>
<dbReference type="PANTHER" id="PTHR30579:SF3">
    <property type="entry name" value="TRANSCRIPTIONAL REGULATORY PROTEIN"/>
    <property type="match status" value="1"/>
</dbReference>